<organism evidence="6">
    <name type="scientific">bioreactor metagenome</name>
    <dbReference type="NCBI Taxonomy" id="1076179"/>
    <lineage>
        <taxon>unclassified sequences</taxon>
        <taxon>metagenomes</taxon>
        <taxon>ecological metagenomes</taxon>
    </lineage>
</organism>
<dbReference type="Pfam" id="PF05698">
    <property type="entry name" value="Trigger_C"/>
    <property type="match status" value="1"/>
</dbReference>
<comment type="caution">
    <text evidence="6">The sequence shown here is derived from an EMBL/GenBank/DDBJ whole genome shotgun (WGS) entry which is preliminary data.</text>
</comment>
<dbReference type="InterPro" id="IPR008880">
    <property type="entry name" value="Trigger_fac_C"/>
</dbReference>
<feature type="region of interest" description="Disordered" evidence="4">
    <location>
        <begin position="89"/>
        <end position="148"/>
    </location>
</feature>
<sequence>MEEEVKPAAKRRLERSLVLDELARKEEVQVKNEDLQKEFEAIINEMSYGADMKKLQKELRSERMANAIAMEAASRLLNRNVLERLKDIATGKADEPKAEATEGEAEKPAKAKKSAKKVAAEAEPVAETAEKVEEAAPKAPKAKKSDKK</sequence>
<name>A0A645J8V1_9ZZZZ</name>
<protein>
    <recommendedName>
        <fullName evidence="5">Trigger factor C-terminal domain-containing protein</fullName>
    </recommendedName>
</protein>
<reference evidence="6" key="1">
    <citation type="submission" date="2019-08" db="EMBL/GenBank/DDBJ databases">
        <authorList>
            <person name="Kucharzyk K."/>
            <person name="Murdoch R.W."/>
            <person name="Higgins S."/>
            <person name="Loffler F."/>
        </authorList>
    </citation>
    <scope>NUCLEOTIDE SEQUENCE</scope>
</reference>
<evidence type="ECO:0000259" key="5">
    <source>
        <dbReference type="Pfam" id="PF05698"/>
    </source>
</evidence>
<dbReference type="GO" id="GO:0006457">
    <property type="term" value="P:protein folding"/>
    <property type="evidence" value="ECO:0007669"/>
    <property type="project" value="InterPro"/>
</dbReference>
<accession>A0A645J8V1</accession>
<evidence type="ECO:0000256" key="4">
    <source>
        <dbReference type="SAM" id="MobiDB-lite"/>
    </source>
</evidence>
<dbReference type="Gene3D" id="1.10.3120.10">
    <property type="entry name" value="Trigger factor, C-terminal domain"/>
    <property type="match status" value="1"/>
</dbReference>
<keyword evidence="2" id="KW-0413">Isomerase</keyword>
<keyword evidence="1" id="KW-0697">Rotamase</keyword>
<dbReference type="GO" id="GO:0003755">
    <property type="term" value="F:peptidyl-prolyl cis-trans isomerase activity"/>
    <property type="evidence" value="ECO:0007669"/>
    <property type="project" value="UniProtKB-KW"/>
</dbReference>
<feature type="coiled-coil region" evidence="3">
    <location>
        <begin position="18"/>
        <end position="45"/>
    </location>
</feature>
<dbReference type="GO" id="GO:0015031">
    <property type="term" value="P:protein transport"/>
    <property type="evidence" value="ECO:0007669"/>
    <property type="project" value="InterPro"/>
</dbReference>
<evidence type="ECO:0000256" key="2">
    <source>
        <dbReference type="ARBA" id="ARBA00023235"/>
    </source>
</evidence>
<feature type="compositionally biased region" description="Basic and acidic residues" evidence="4">
    <location>
        <begin position="89"/>
        <end position="109"/>
    </location>
</feature>
<evidence type="ECO:0000256" key="3">
    <source>
        <dbReference type="SAM" id="Coils"/>
    </source>
</evidence>
<dbReference type="AlphaFoldDB" id="A0A645J8V1"/>
<evidence type="ECO:0000256" key="1">
    <source>
        <dbReference type="ARBA" id="ARBA00023110"/>
    </source>
</evidence>
<gene>
    <name evidence="6" type="ORF">SDC9_207291</name>
</gene>
<proteinExistence type="predicted"/>
<dbReference type="InterPro" id="IPR037041">
    <property type="entry name" value="Trigger_fac_C_sf"/>
</dbReference>
<keyword evidence="3" id="KW-0175">Coiled coil</keyword>
<feature type="domain" description="Trigger factor C-terminal" evidence="5">
    <location>
        <begin position="2"/>
        <end position="82"/>
    </location>
</feature>
<evidence type="ECO:0000313" key="6">
    <source>
        <dbReference type="EMBL" id="MPN59570.1"/>
    </source>
</evidence>
<dbReference type="SUPFAM" id="SSF109998">
    <property type="entry name" value="Triger factor/SurA peptide-binding domain-like"/>
    <property type="match status" value="1"/>
</dbReference>
<dbReference type="EMBL" id="VSSQ01133720">
    <property type="protein sequence ID" value="MPN59570.1"/>
    <property type="molecule type" value="Genomic_DNA"/>
</dbReference>
<dbReference type="InterPro" id="IPR027304">
    <property type="entry name" value="Trigger_fact/SurA_dom_sf"/>
</dbReference>